<dbReference type="PANTHER" id="PTHR46401">
    <property type="entry name" value="GLYCOSYLTRANSFERASE WBBK-RELATED"/>
    <property type="match status" value="1"/>
</dbReference>
<accession>A0A6G7ZKC5</accession>
<dbReference type="PANTHER" id="PTHR46401:SF9">
    <property type="entry name" value="MANNOSYLTRANSFERASE A"/>
    <property type="match status" value="1"/>
</dbReference>
<evidence type="ECO:0000313" key="2">
    <source>
        <dbReference type="EMBL" id="QIL01447.1"/>
    </source>
</evidence>
<gene>
    <name evidence="2" type="ORF">G7078_00680</name>
</gene>
<organism evidence="2 3">
    <name type="scientific">Sphingomonas sinipercae</name>
    <dbReference type="NCBI Taxonomy" id="2714944"/>
    <lineage>
        <taxon>Bacteria</taxon>
        <taxon>Pseudomonadati</taxon>
        <taxon>Pseudomonadota</taxon>
        <taxon>Alphaproteobacteria</taxon>
        <taxon>Sphingomonadales</taxon>
        <taxon>Sphingomonadaceae</taxon>
        <taxon>Sphingomonas</taxon>
    </lineage>
</organism>
<evidence type="ECO:0000259" key="1">
    <source>
        <dbReference type="Pfam" id="PF00534"/>
    </source>
</evidence>
<dbReference type="Proteomes" id="UP000502502">
    <property type="component" value="Chromosome"/>
</dbReference>
<proteinExistence type="predicted"/>
<sequence>MSIVAETDPTETARPSNDHVRELLIDISNIARGDARTGIQRVVRATVLAIQGLAIDGISVRLVAANRTTPYRYLPSDWLNRSGAGRSLKLDEREAVEPGEGDIFLGLDFTSSILPHHERQIARWREHGVSVNLVLYDMLPMTHGQWFTHRIRRNFRRWAKLAERRADRVIAISRSVADEFDSWQRRLRIRKGRKVPAVTMQLGCDIAASLPSRGLPSNATELLDWMARRPTVLMVGTVEPRKGHGQAIAAFQHIWANDPNAPQLLVIGRPGWQTSALQRAMRQLGRDEARFRWVDGASDEFLQGLYEASAGLLVASEGEGFGLPIVEALAHGRPVLARELPVFRELARPGVSFFDAATPRDLGQAISAWLVAQQASEFRVVPGPLPTWHEAAVGLVELIVPGCLAQRAPLTAIPVPLKTVAPAAVGRGIPGARVAGRSARG</sequence>
<keyword evidence="3" id="KW-1185">Reference proteome</keyword>
<dbReference type="Pfam" id="PF00534">
    <property type="entry name" value="Glycos_transf_1"/>
    <property type="match status" value="1"/>
</dbReference>
<protein>
    <submittedName>
        <fullName evidence="2">Glycosyltransferase family 4 protein</fullName>
    </submittedName>
</protein>
<dbReference type="CDD" id="cd03809">
    <property type="entry name" value="GT4_MtfB-like"/>
    <property type="match status" value="1"/>
</dbReference>
<dbReference type="RefSeq" id="WP_166091967.1">
    <property type="nucleotide sequence ID" value="NZ_CP049871.1"/>
</dbReference>
<feature type="domain" description="Glycosyl transferase family 1" evidence="1">
    <location>
        <begin position="229"/>
        <end position="371"/>
    </location>
</feature>
<dbReference type="KEGG" id="ssin:G7078_00680"/>
<dbReference type="Gene3D" id="3.40.50.2000">
    <property type="entry name" value="Glycogen Phosphorylase B"/>
    <property type="match status" value="2"/>
</dbReference>
<keyword evidence="2" id="KW-0808">Transferase</keyword>
<dbReference type="InterPro" id="IPR001296">
    <property type="entry name" value="Glyco_trans_1"/>
</dbReference>
<dbReference type="GO" id="GO:0016757">
    <property type="term" value="F:glycosyltransferase activity"/>
    <property type="evidence" value="ECO:0007669"/>
    <property type="project" value="InterPro"/>
</dbReference>
<evidence type="ECO:0000313" key="3">
    <source>
        <dbReference type="Proteomes" id="UP000502502"/>
    </source>
</evidence>
<dbReference type="EMBL" id="CP049871">
    <property type="protein sequence ID" value="QIL01447.1"/>
    <property type="molecule type" value="Genomic_DNA"/>
</dbReference>
<dbReference type="SUPFAM" id="SSF53756">
    <property type="entry name" value="UDP-Glycosyltransferase/glycogen phosphorylase"/>
    <property type="match status" value="1"/>
</dbReference>
<reference evidence="2 3" key="1">
    <citation type="submission" date="2020-03" db="EMBL/GenBank/DDBJ databases">
        <title>Sphingomonas sp. nov., isolated from fish.</title>
        <authorList>
            <person name="Hyun D.-W."/>
            <person name="Bae J.-W."/>
        </authorList>
    </citation>
    <scope>NUCLEOTIDE SEQUENCE [LARGE SCALE GENOMIC DNA]</scope>
    <source>
        <strain evidence="2 3">HDW15C</strain>
    </source>
</reference>
<name>A0A6G7ZKC5_9SPHN</name>
<dbReference type="AlphaFoldDB" id="A0A6G7ZKC5"/>